<dbReference type="InterPro" id="IPR009057">
    <property type="entry name" value="Homeodomain-like_sf"/>
</dbReference>
<evidence type="ECO:0000256" key="1">
    <source>
        <dbReference type="ARBA" id="ARBA00023125"/>
    </source>
</evidence>
<dbReference type="InterPro" id="IPR050624">
    <property type="entry name" value="HTH-type_Tx_Regulator"/>
</dbReference>
<dbReference type="RefSeq" id="WP_348391052.1">
    <property type="nucleotide sequence ID" value="NZ_CP134145.1"/>
</dbReference>
<evidence type="ECO:0000313" key="4">
    <source>
        <dbReference type="EMBL" id="WNC71932.1"/>
    </source>
</evidence>
<dbReference type="PANTHER" id="PTHR43479">
    <property type="entry name" value="ACREF/ENVCD OPERON REPRESSOR-RELATED"/>
    <property type="match status" value="1"/>
</dbReference>
<evidence type="ECO:0000256" key="2">
    <source>
        <dbReference type="PROSITE-ProRule" id="PRU00335"/>
    </source>
</evidence>
<dbReference type="InterPro" id="IPR001647">
    <property type="entry name" value="HTH_TetR"/>
</dbReference>
<evidence type="ECO:0000313" key="5">
    <source>
        <dbReference type="Proteomes" id="UP001258994"/>
    </source>
</evidence>
<keyword evidence="5" id="KW-1185">Reference proteome</keyword>
<proteinExistence type="predicted"/>
<dbReference type="Proteomes" id="UP001258994">
    <property type="component" value="Chromosome"/>
</dbReference>
<feature type="DNA-binding region" description="H-T-H motif" evidence="2">
    <location>
        <begin position="24"/>
        <end position="43"/>
    </location>
</feature>
<dbReference type="PRINTS" id="PR00455">
    <property type="entry name" value="HTHTETR"/>
</dbReference>
<name>A0ABY9TT05_9GAMM</name>
<protein>
    <submittedName>
        <fullName evidence="4">TetR/AcrR family transcriptional regulator</fullName>
    </submittedName>
</protein>
<accession>A0ABY9TT05</accession>
<dbReference type="Pfam" id="PF13972">
    <property type="entry name" value="TetR"/>
    <property type="match status" value="1"/>
</dbReference>
<dbReference type="PANTHER" id="PTHR43479:SF12">
    <property type="entry name" value="TRANSCRIPTIONAL REGULATORY PROTEIN"/>
    <property type="match status" value="1"/>
</dbReference>
<organism evidence="4 5">
    <name type="scientific">Thalassotalea psychrophila</name>
    <dbReference type="NCBI Taxonomy" id="3065647"/>
    <lineage>
        <taxon>Bacteria</taxon>
        <taxon>Pseudomonadati</taxon>
        <taxon>Pseudomonadota</taxon>
        <taxon>Gammaproteobacteria</taxon>
        <taxon>Alteromonadales</taxon>
        <taxon>Colwelliaceae</taxon>
        <taxon>Thalassotalea</taxon>
    </lineage>
</organism>
<dbReference type="EMBL" id="CP134145">
    <property type="protein sequence ID" value="WNC71932.1"/>
    <property type="molecule type" value="Genomic_DNA"/>
</dbReference>
<reference evidence="5" key="1">
    <citation type="submission" date="2023-09" db="EMBL/GenBank/DDBJ databases">
        <authorList>
            <person name="Li S."/>
            <person name="Li X."/>
            <person name="Zhang C."/>
            <person name="Zhao Z."/>
        </authorList>
    </citation>
    <scope>NUCLEOTIDE SEQUENCE [LARGE SCALE GENOMIC DNA]</scope>
    <source>
        <strain evidence="5">SQ149</strain>
    </source>
</reference>
<evidence type="ECO:0000259" key="3">
    <source>
        <dbReference type="PROSITE" id="PS50977"/>
    </source>
</evidence>
<gene>
    <name evidence="4" type="ORF">RGQ13_17715</name>
</gene>
<dbReference type="SUPFAM" id="SSF46689">
    <property type="entry name" value="Homeodomain-like"/>
    <property type="match status" value="1"/>
</dbReference>
<dbReference type="PROSITE" id="PS50977">
    <property type="entry name" value="HTH_TETR_2"/>
    <property type="match status" value="1"/>
</dbReference>
<feature type="domain" description="HTH tetR-type" evidence="3">
    <location>
        <begin position="1"/>
        <end position="61"/>
    </location>
</feature>
<sequence>MKTRDKIIVASIELFNENGERNITTNHIAAHLGISPGNLYYHFRNKEDIINAIYSEYADDLISQFKTLSDAINPLDSILLYMDIVFQLISKFRFFYSNLPVLLSKNPALKKRYSEIQKEIIQKVSSMLQSLNEAEILSIKEDELDDLTCLVRITTTFWLSYLQTQLDENPKIDDASLYEGLLKIFALLSPYVTDQARQDFENARSQYKILKQEALDQQIAV</sequence>
<dbReference type="Gene3D" id="1.10.357.10">
    <property type="entry name" value="Tetracycline Repressor, domain 2"/>
    <property type="match status" value="1"/>
</dbReference>
<dbReference type="Pfam" id="PF00440">
    <property type="entry name" value="TetR_N"/>
    <property type="match status" value="1"/>
</dbReference>
<dbReference type="InterPro" id="IPR025722">
    <property type="entry name" value="TetR"/>
</dbReference>
<keyword evidence="1 2" id="KW-0238">DNA-binding</keyword>